<feature type="compositionally biased region" description="Basic residues" evidence="1">
    <location>
        <begin position="280"/>
        <end position="293"/>
    </location>
</feature>
<reference evidence="3" key="1">
    <citation type="submission" date="2025-08" db="UniProtKB">
        <authorList>
            <consortium name="RefSeq"/>
        </authorList>
    </citation>
    <scope>IDENTIFICATION</scope>
</reference>
<dbReference type="SMART" id="SM00368">
    <property type="entry name" value="LRR_RI"/>
    <property type="match status" value="3"/>
</dbReference>
<name>A0A3Q0GXS3_ALLSI</name>
<evidence type="ECO:0000313" key="2">
    <source>
        <dbReference type="Proteomes" id="UP000189705"/>
    </source>
</evidence>
<dbReference type="KEGG" id="asn:112550870"/>
<dbReference type="RefSeq" id="XP_025064257.1">
    <property type="nucleotide sequence ID" value="XM_025208472.1"/>
</dbReference>
<feature type="region of interest" description="Disordered" evidence="1">
    <location>
        <begin position="271"/>
        <end position="294"/>
    </location>
</feature>
<dbReference type="InParanoid" id="A0A3Q0GXS3"/>
<sequence length="418" mass="46250">MKTKASSLPDVSILKTFMKTYERHCALSQSSVSVTIKQNLKRCIENEIVLTKFVLTSSQNSRGDVQPVSLTPLLRTIRDERYMLGKELCIWGIQLSNQDIANLALLLELDGRTTYPFCSLEIIHTVIDAWSVERLGVALPVSNLSSIVLDYTKFGDKGINGLVSGLKGNRKLLTLSLCYCNLGPESGTELGPIVAQTAICNLYLNGNNLQCLGALALIKPIAVYANNLARDKETNTMKFSNATGHQMHEVGKGLNVHSAASGMNITSETRRSNTTESIFGKKKKRKGTKKRKKNPEIGSWLVKLHLADNGIDGRGKGGQNMVLEFTQFLIYLIKYSEHLIELDLDGNAIGELCSADILDALKERLNEKMPNLNIKVTYQIASETFGSIFKNGKKSKSTRKKKKKVNLYTCCFPIKIAV</sequence>
<organism evidence="2 3">
    <name type="scientific">Alligator sinensis</name>
    <name type="common">Chinese alligator</name>
    <dbReference type="NCBI Taxonomy" id="38654"/>
    <lineage>
        <taxon>Eukaryota</taxon>
        <taxon>Metazoa</taxon>
        <taxon>Chordata</taxon>
        <taxon>Craniata</taxon>
        <taxon>Vertebrata</taxon>
        <taxon>Euteleostomi</taxon>
        <taxon>Archelosauria</taxon>
        <taxon>Archosauria</taxon>
        <taxon>Crocodylia</taxon>
        <taxon>Alligatoridae</taxon>
        <taxon>Alligatorinae</taxon>
        <taxon>Alligator</taxon>
    </lineage>
</organism>
<dbReference type="SUPFAM" id="SSF52047">
    <property type="entry name" value="RNI-like"/>
    <property type="match status" value="1"/>
</dbReference>
<dbReference type="STRING" id="38654.A0A3Q0GXS3"/>
<dbReference type="AlphaFoldDB" id="A0A3Q0GXS3"/>
<proteinExistence type="predicted"/>
<keyword evidence="2" id="KW-1185">Reference proteome</keyword>
<evidence type="ECO:0000313" key="3">
    <source>
        <dbReference type="RefSeq" id="XP_025064257.1"/>
    </source>
</evidence>
<evidence type="ECO:0000256" key="1">
    <source>
        <dbReference type="SAM" id="MobiDB-lite"/>
    </source>
</evidence>
<dbReference type="Gene3D" id="3.80.10.10">
    <property type="entry name" value="Ribonuclease Inhibitor"/>
    <property type="match status" value="1"/>
</dbReference>
<gene>
    <name evidence="3" type="primary">LOC112550870</name>
</gene>
<accession>A0A3Q0GXS3</accession>
<dbReference type="InterPro" id="IPR032675">
    <property type="entry name" value="LRR_dom_sf"/>
</dbReference>
<dbReference type="Proteomes" id="UP000189705">
    <property type="component" value="Unplaced"/>
</dbReference>
<dbReference type="GeneID" id="112550870"/>
<protein>
    <submittedName>
        <fullName evidence="3">Uncharacterized protein LOC112550870 isoform X1</fullName>
    </submittedName>
</protein>